<protein>
    <submittedName>
        <fullName evidence="1">Uncharacterized protein</fullName>
    </submittedName>
</protein>
<name>C6T2L3_SOYBN</name>
<accession>C6T2L3</accession>
<evidence type="ECO:0000313" key="1">
    <source>
        <dbReference type="EMBL" id="ACU15879.1"/>
    </source>
</evidence>
<proteinExistence type="evidence at transcript level"/>
<dbReference type="EMBL" id="BT091672">
    <property type="protein sequence ID" value="ACU15879.1"/>
    <property type="molecule type" value="mRNA"/>
</dbReference>
<sequence length="109" mass="13133">MKNFFKFFLWYFLLLILFCLLNLRSPLHHLGWEEAVSHHLVKTRNLFCLLNFPCCPWHHLGWEEAVSHYLVKTRNLFCLLNFPCCPWHHQGWEEAVSHHLVKTGNLFCL</sequence>
<reference evidence="1" key="1">
    <citation type="submission" date="2009-08" db="EMBL/GenBank/DDBJ databases">
        <authorList>
            <person name="Cheung F."/>
            <person name="Xiao Y."/>
            <person name="Chan A."/>
            <person name="Moskal W."/>
            <person name="Town C.D."/>
        </authorList>
    </citation>
    <scope>NUCLEOTIDE SEQUENCE</scope>
</reference>
<dbReference type="AlphaFoldDB" id="C6T2L3"/>
<organism evidence="1">
    <name type="scientific">Glycine max</name>
    <name type="common">Soybean</name>
    <name type="synonym">Glycine hispida</name>
    <dbReference type="NCBI Taxonomy" id="3847"/>
    <lineage>
        <taxon>Eukaryota</taxon>
        <taxon>Viridiplantae</taxon>
        <taxon>Streptophyta</taxon>
        <taxon>Embryophyta</taxon>
        <taxon>Tracheophyta</taxon>
        <taxon>Spermatophyta</taxon>
        <taxon>Magnoliopsida</taxon>
        <taxon>eudicotyledons</taxon>
        <taxon>Gunneridae</taxon>
        <taxon>Pentapetalae</taxon>
        <taxon>rosids</taxon>
        <taxon>fabids</taxon>
        <taxon>Fabales</taxon>
        <taxon>Fabaceae</taxon>
        <taxon>Papilionoideae</taxon>
        <taxon>50 kb inversion clade</taxon>
        <taxon>NPAAA clade</taxon>
        <taxon>indigoferoid/millettioid clade</taxon>
        <taxon>Phaseoleae</taxon>
        <taxon>Glycine</taxon>
        <taxon>Glycine subgen. Soja</taxon>
    </lineage>
</organism>